<feature type="compositionally biased region" description="Polar residues" evidence="1">
    <location>
        <begin position="70"/>
        <end position="88"/>
    </location>
</feature>
<feature type="compositionally biased region" description="Low complexity" evidence="1">
    <location>
        <begin position="52"/>
        <end position="65"/>
    </location>
</feature>
<evidence type="ECO:0000313" key="2">
    <source>
        <dbReference type="EMBL" id="PIK41646.1"/>
    </source>
</evidence>
<accession>A0A2G8K0X0</accession>
<feature type="region of interest" description="Disordered" evidence="1">
    <location>
        <begin position="1"/>
        <end position="93"/>
    </location>
</feature>
<evidence type="ECO:0000313" key="3">
    <source>
        <dbReference type="Proteomes" id="UP000230750"/>
    </source>
</evidence>
<keyword evidence="3" id="KW-1185">Reference proteome</keyword>
<dbReference type="Proteomes" id="UP000230750">
    <property type="component" value="Unassembled WGS sequence"/>
</dbReference>
<protein>
    <submittedName>
        <fullName evidence="2">Uncharacterized protein</fullName>
    </submittedName>
</protein>
<reference evidence="2 3" key="1">
    <citation type="journal article" date="2017" name="PLoS Biol.">
        <title>The sea cucumber genome provides insights into morphological evolution and visceral regeneration.</title>
        <authorList>
            <person name="Zhang X."/>
            <person name="Sun L."/>
            <person name="Yuan J."/>
            <person name="Sun Y."/>
            <person name="Gao Y."/>
            <person name="Zhang L."/>
            <person name="Li S."/>
            <person name="Dai H."/>
            <person name="Hamel J.F."/>
            <person name="Liu C."/>
            <person name="Yu Y."/>
            <person name="Liu S."/>
            <person name="Lin W."/>
            <person name="Guo K."/>
            <person name="Jin S."/>
            <person name="Xu P."/>
            <person name="Storey K.B."/>
            <person name="Huan P."/>
            <person name="Zhang T."/>
            <person name="Zhou Y."/>
            <person name="Zhang J."/>
            <person name="Lin C."/>
            <person name="Li X."/>
            <person name="Xing L."/>
            <person name="Huo D."/>
            <person name="Sun M."/>
            <person name="Wang L."/>
            <person name="Mercier A."/>
            <person name="Li F."/>
            <person name="Yang H."/>
            <person name="Xiang J."/>
        </authorList>
    </citation>
    <scope>NUCLEOTIDE SEQUENCE [LARGE SCALE GENOMIC DNA]</scope>
    <source>
        <strain evidence="2">Shaxun</strain>
        <tissue evidence="2">Muscle</tissue>
    </source>
</reference>
<dbReference type="EMBL" id="MRZV01001000">
    <property type="protein sequence ID" value="PIK41646.1"/>
    <property type="molecule type" value="Genomic_DNA"/>
</dbReference>
<feature type="compositionally biased region" description="Basic residues" evidence="1">
    <location>
        <begin position="1"/>
        <end position="24"/>
    </location>
</feature>
<sequence>MGRKLKNLLKRKNKGEKANKRKLTTHNIEVLFDTGTSGPYAPSIPTTSAASNADPKGNAPAAAANESVLPKTSGTSLSLQQRKNSTRPSSDKSDVIIKKLEEMTKTLSCELAEMTASNDLTRRPQPDQPSAQGDQLKTAMLQKSAFIKQEKGALDMPTCTSHVADKAVQYTQTDSAIQTFDGMDGASPSDKTLGGKQNNWNLEALLARCLGVMEQKSSMKDKEQLVKEIREALGRDEMTKSHVVLTPENINLQEWQKTAAKRPFARKGLVKMLRDEYQSQSLYTDTSDDDDADSFVSAVSSVSSLANISDNIHQMELLET</sequence>
<comment type="caution">
    <text evidence="2">The sequence shown here is derived from an EMBL/GenBank/DDBJ whole genome shotgun (WGS) entry which is preliminary data.</text>
</comment>
<name>A0A2G8K0X0_STIJA</name>
<dbReference type="AlphaFoldDB" id="A0A2G8K0X0"/>
<proteinExistence type="predicted"/>
<evidence type="ECO:0000256" key="1">
    <source>
        <dbReference type="SAM" id="MobiDB-lite"/>
    </source>
</evidence>
<organism evidence="2 3">
    <name type="scientific">Stichopus japonicus</name>
    <name type="common">Sea cucumber</name>
    <dbReference type="NCBI Taxonomy" id="307972"/>
    <lineage>
        <taxon>Eukaryota</taxon>
        <taxon>Metazoa</taxon>
        <taxon>Echinodermata</taxon>
        <taxon>Eleutherozoa</taxon>
        <taxon>Echinozoa</taxon>
        <taxon>Holothuroidea</taxon>
        <taxon>Aspidochirotacea</taxon>
        <taxon>Aspidochirotida</taxon>
        <taxon>Stichopodidae</taxon>
        <taxon>Apostichopus</taxon>
    </lineage>
</organism>
<gene>
    <name evidence="2" type="ORF">BSL78_21498</name>
</gene>